<gene>
    <name evidence="1" type="ORF">GCM10007028_32730</name>
</gene>
<protein>
    <recommendedName>
        <fullName evidence="3">DUF481 domain-containing protein</fullName>
    </recommendedName>
</protein>
<dbReference type="Proteomes" id="UP000636004">
    <property type="component" value="Unassembled WGS sequence"/>
</dbReference>
<reference evidence="1" key="1">
    <citation type="journal article" date="2014" name="Int. J. Syst. Evol. Microbiol.">
        <title>Complete genome sequence of Corynebacterium casei LMG S-19264T (=DSM 44701T), isolated from a smear-ripened cheese.</title>
        <authorList>
            <consortium name="US DOE Joint Genome Institute (JGI-PGF)"/>
            <person name="Walter F."/>
            <person name="Albersmeier A."/>
            <person name="Kalinowski J."/>
            <person name="Ruckert C."/>
        </authorList>
    </citation>
    <scope>NUCLEOTIDE SEQUENCE</scope>
    <source>
        <strain evidence="1">KCTC 12710</strain>
    </source>
</reference>
<accession>A0A918RA91</accession>
<evidence type="ECO:0000313" key="1">
    <source>
        <dbReference type="EMBL" id="GGZ91754.1"/>
    </source>
</evidence>
<dbReference type="EMBL" id="BMWZ01000009">
    <property type="protein sequence ID" value="GGZ91754.1"/>
    <property type="molecule type" value="Genomic_DNA"/>
</dbReference>
<keyword evidence="2" id="KW-1185">Reference proteome</keyword>
<name>A0A918RA91_9FLAO</name>
<evidence type="ECO:0008006" key="3">
    <source>
        <dbReference type="Google" id="ProtNLM"/>
    </source>
</evidence>
<sequence length="266" mass="30506">MLLTQNRRRYGFVKTTELGRFTLTLPDGTEEQYRINEITKLDEIYDQFWDRFKGSFDLGFNFTKANSFTQLSVGTELSYIDPKSVITGTLNALSTGQVDVVDTRRTDANIEYLRLLGKSWYLMGSIAFLSNTEQALDARISPSLGAGRFLVSTNQLYYGVSMGLTYNIEKYVDITLNKTSTEAFIFNNFNIFDMKDFDLTSNLNIFPSLSESRRLRTDFNVTSKYKIISDFYVKIGFTLNYDNQPAVEGNEIDYNFTSGVGWKFNK</sequence>
<dbReference type="Pfam" id="PF04338">
    <property type="entry name" value="DUF481"/>
    <property type="match status" value="1"/>
</dbReference>
<proteinExistence type="predicted"/>
<comment type="caution">
    <text evidence="1">The sequence shown here is derived from an EMBL/GenBank/DDBJ whole genome shotgun (WGS) entry which is preliminary data.</text>
</comment>
<evidence type="ECO:0000313" key="2">
    <source>
        <dbReference type="Proteomes" id="UP000636004"/>
    </source>
</evidence>
<dbReference type="InterPro" id="IPR007433">
    <property type="entry name" value="DUF481"/>
</dbReference>
<dbReference type="AlphaFoldDB" id="A0A918RA91"/>
<reference evidence="1" key="2">
    <citation type="submission" date="2020-09" db="EMBL/GenBank/DDBJ databases">
        <authorList>
            <person name="Sun Q."/>
            <person name="Kim S."/>
        </authorList>
    </citation>
    <scope>NUCLEOTIDE SEQUENCE</scope>
    <source>
        <strain evidence="1">KCTC 12710</strain>
    </source>
</reference>
<organism evidence="1 2">
    <name type="scientific">Algibacter mikhailovii</name>
    <dbReference type="NCBI Taxonomy" id="425498"/>
    <lineage>
        <taxon>Bacteria</taxon>
        <taxon>Pseudomonadati</taxon>
        <taxon>Bacteroidota</taxon>
        <taxon>Flavobacteriia</taxon>
        <taxon>Flavobacteriales</taxon>
        <taxon>Flavobacteriaceae</taxon>
        <taxon>Algibacter</taxon>
    </lineage>
</organism>